<evidence type="ECO:0000313" key="3">
    <source>
        <dbReference type="Proteomes" id="UP001208938"/>
    </source>
</evidence>
<name>A0ABT3GWE7_9RHOB</name>
<dbReference type="RefSeq" id="WP_264504936.1">
    <property type="nucleotide sequence ID" value="NZ_JAPDFL010000001.1"/>
</dbReference>
<feature type="transmembrane region" description="Helical" evidence="1">
    <location>
        <begin position="73"/>
        <end position="92"/>
    </location>
</feature>
<keyword evidence="1" id="KW-1133">Transmembrane helix</keyword>
<gene>
    <name evidence="2" type="ORF">OKW52_06155</name>
</gene>
<evidence type="ECO:0000256" key="1">
    <source>
        <dbReference type="SAM" id="Phobius"/>
    </source>
</evidence>
<protein>
    <submittedName>
        <fullName evidence="2">Uncharacterized protein</fullName>
    </submittedName>
</protein>
<evidence type="ECO:0000313" key="2">
    <source>
        <dbReference type="EMBL" id="MCW1931852.1"/>
    </source>
</evidence>
<keyword evidence="1" id="KW-0812">Transmembrane</keyword>
<comment type="caution">
    <text evidence="2">The sequence shown here is derived from an EMBL/GenBank/DDBJ whole genome shotgun (WGS) entry which is preliminary data.</text>
</comment>
<feature type="transmembrane region" description="Helical" evidence="1">
    <location>
        <begin position="36"/>
        <end position="61"/>
    </location>
</feature>
<keyword evidence="1" id="KW-0472">Membrane</keyword>
<organism evidence="2 3">
    <name type="scientific">Pararhodobacter zhoushanensis</name>
    <dbReference type="NCBI Taxonomy" id="2479545"/>
    <lineage>
        <taxon>Bacteria</taxon>
        <taxon>Pseudomonadati</taxon>
        <taxon>Pseudomonadota</taxon>
        <taxon>Alphaproteobacteria</taxon>
        <taxon>Rhodobacterales</taxon>
        <taxon>Paracoccaceae</taxon>
        <taxon>Pararhodobacter</taxon>
    </lineage>
</organism>
<proteinExistence type="predicted"/>
<sequence>MTRTNVILAASVWLLGLSAVPPFVSPAGVAQTLLTPSFPFAVFGVAALFVQYLAIPVAFGIAMRGTGGMPSVVTAYVLGFVSCISSLVLGLFSSPDRFALIALFLLASGGIAAALLRRARRELWLWAVPALAVALWSLASVPAMLYGATSLAFGAPWRILITDKQGDYRSDFSLWDLRGLVLFAPYNNSSTIYWPHHAVLVIGSDPVAYYWSKTQMSWQTLYGGHVRDEAELVDWRAALDAQAEAAARSVPDP</sequence>
<keyword evidence="3" id="KW-1185">Reference proteome</keyword>
<feature type="transmembrane region" description="Helical" evidence="1">
    <location>
        <begin position="123"/>
        <end position="148"/>
    </location>
</feature>
<reference evidence="2 3" key="1">
    <citation type="submission" date="2022-10" db="EMBL/GenBank/DDBJ databases">
        <title>Pararhodobacter sp. nov., isolated from marine algae.</title>
        <authorList>
            <person name="Choi B.J."/>
            <person name="Kim J.M."/>
            <person name="Lee J.K."/>
            <person name="Choi D.G."/>
            <person name="Jeon C.O."/>
        </authorList>
    </citation>
    <scope>NUCLEOTIDE SEQUENCE [LARGE SCALE GENOMIC DNA]</scope>
    <source>
        <strain evidence="2 3">ZQ420</strain>
    </source>
</reference>
<dbReference type="EMBL" id="JAPDFL010000001">
    <property type="protein sequence ID" value="MCW1931852.1"/>
    <property type="molecule type" value="Genomic_DNA"/>
</dbReference>
<accession>A0ABT3GWE7</accession>
<dbReference type="Proteomes" id="UP001208938">
    <property type="component" value="Unassembled WGS sequence"/>
</dbReference>
<feature type="transmembrane region" description="Helical" evidence="1">
    <location>
        <begin position="98"/>
        <end position="116"/>
    </location>
</feature>